<accession>T1UN90</accession>
<dbReference type="AlphaFoldDB" id="T1UN90"/>
<protein>
    <submittedName>
        <fullName evidence="5">Putative secreted protein</fullName>
    </submittedName>
</protein>
<name>T1UN90_9BASI</name>
<reference evidence="5" key="1">
    <citation type="submission" date="2013-04" db="EMBL/GenBank/DDBJ databases">
        <title>Genome annotation of the coffee rust (Hemileia vastatrix) contributes to the gene repertoire catalogue of the Pucciniales.</title>
        <authorList>
            <person name="Cristancho M.M."/>
            <person name="Botero D.O."/>
            <person name="Giraldo W.G."/>
            <person name="Tabima J.F."/>
            <person name="Riano-Pachon D.M."/>
            <person name="Escobar C."/>
            <person name="Rozo Y.I."/>
            <person name="Rivera L.F."/>
            <person name="Restrepo S."/>
            <person name="Gaitan A.L."/>
        </authorList>
    </citation>
    <scope>NUCLEOTIDE SEQUENCE</scope>
</reference>
<proteinExistence type="predicted"/>
<dbReference type="EMBL" id="KF018029">
    <property type="protein sequence ID" value="AGT80088.1"/>
    <property type="molecule type" value="Genomic_DNA"/>
</dbReference>
<feature type="compositionally biased region" description="Low complexity" evidence="2">
    <location>
        <begin position="133"/>
        <end position="161"/>
    </location>
</feature>
<feature type="compositionally biased region" description="Low complexity" evidence="2">
    <location>
        <begin position="168"/>
        <end position="185"/>
    </location>
</feature>
<evidence type="ECO:0000313" key="5">
    <source>
        <dbReference type="EMBL" id="AGT80088.1"/>
    </source>
</evidence>
<feature type="non-terminal residue" evidence="5">
    <location>
        <position position="1"/>
    </location>
</feature>
<dbReference type="VEuPathDB" id="FungiDB:HVAS_10107370"/>
<dbReference type="InterPro" id="IPR018466">
    <property type="entry name" value="Kre9/Knh1-like_N"/>
</dbReference>
<sequence>FIIMISLNAIFFLVCFLAHLAVANISPTFPVTGSSCACSQPCQIKWIDSSATPSTSTLGETAIELVQGDPAALQTVQLIGGVSNPSQATAYTFTPNQSLVSDKNYMFPILRTTRVLIMFGNALGGTVRKVIGSSSPSTTSSVSQSTSTNSTGNSPVNTTSPMTSATKNTSATVLSTNSSSNSTSGNKKDSESNTAANSALSVTVLALSFFAAITLF</sequence>
<evidence type="ECO:0000256" key="2">
    <source>
        <dbReference type="SAM" id="MobiDB-lite"/>
    </source>
</evidence>
<evidence type="ECO:0000256" key="3">
    <source>
        <dbReference type="SAM" id="SignalP"/>
    </source>
</evidence>
<feature type="region of interest" description="Disordered" evidence="2">
    <location>
        <begin position="133"/>
        <end position="193"/>
    </location>
</feature>
<evidence type="ECO:0000256" key="1">
    <source>
        <dbReference type="ARBA" id="ARBA00022729"/>
    </source>
</evidence>
<feature type="signal peptide" evidence="3">
    <location>
        <begin position="1"/>
        <end position="23"/>
    </location>
</feature>
<feature type="chain" id="PRO_5004585064" evidence="3">
    <location>
        <begin position="24"/>
        <end position="216"/>
    </location>
</feature>
<organism evidence="5">
    <name type="scientific">Hemileia vastatrix</name>
    <dbReference type="NCBI Taxonomy" id="203904"/>
    <lineage>
        <taxon>Eukaryota</taxon>
        <taxon>Fungi</taxon>
        <taxon>Dikarya</taxon>
        <taxon>Basidiomycota</taxon>
        <taxon>Pucciniomycotina</taxon>
        <taxon>Pucciniomycetes</taxon>
        <taxon>Pucciniales</taxon>
        <taxon>Zaghouaniaceae</taxon>
        <taxon>Hemileia</taxon>
    </lineage>
</organism>
<dbReference type="Pfam" id="PF10342">
    <property type="entry name" value="Kre9_KNH"/>
    <property type="match status" value="1"/>
</dbReference>
<keyword evidence="1 3" id="KW-0732">Signal</keyword>
<evidence type="ECO:0000259" key="4">
    <source>
        <dbReference type="Pfam" id="PF10342"/>
    </source>
</evidence>
<feature type="domain" description="Yeast cell wall synthesis Kre9/Knh1-like N-terminal" evidence="4">
    <location>
        <begin position="30"/>
        <end position="113"/>
    </location>
</feature>